<organism evidence="6">
    <name type="scientific">marine sediment metagenome</name>
    <dbReference type="NCBI Taxonomy" id="412755"/>
    <lineage>
        <taxon>unclassified sequences</taxon>
        <taxon>metagenomes</taxon>
        <taxon>ecological metagenomes</taxon>
    </lineage>
</organism>
<dbReference type="PANTHER" id="PTHR11228:SF7">
    <property type="entry name" value="PQQA PEPTIDE CYCLASE"/>
    <property type="match status" value="1"/>
</dbReference>
<dbReference type="InterPro" id="IPR050377">
    <property type="entry name" value="Radical_SAM_PqqE_MftC-like"/>
</dbReference>
<evidence type="ECO:0000256" key="1">
    <source>
        <dbReference type="ARBA" id="ARBA00022691"/>
    </source>
</evidence>
<keyword evidence="1" id="KW-0949">S-adenosyl-L-methionine</keyword>
<evidence type="ECO:0000256" key="2">
    <source>
        <dbReference type="ARBA" id="ARBA00022723"/>
    </source>
</evidence>
<dbReference type="GO" id="GO:0046872">
    <property type="term" value="F:metal ion binding"/>
    <property type="evidence" value="ECO:0007669"/>
    <property type="project" value="UniProtKB-KW"/>
</dbReference>
<comment type="caution">
    <text evidence="6">The sequence shown here is derived from an EMBL/GenBank/DDBJ whole genome shotgun (WGS) entry which is preliminary data.</text>
</comment>
<dbReference type="SFLD" id="SFLDG01067">
    <property type="entry name" value="SPASM/twitch_domain_containing"/>
    <property type="match status" value="1"/>
</dbReference>
<dbReference type="SFLD" id="SFLDS00029">
    <property type="entry name" value="Radical_SAM"/>
    <property type="match status" value="1"/>
</dbReference>
<keyword evidence="4" id="KW-0411">Iron-sulfur</keyword>
<dbReference type="Pfam" id="PF04055">
    <property type="entry name" value="Radical_SAM"/>
    <property type="match status" value="1"/>
</dbReference>
<dbReference type="CDD" id="cd01335">
    <property type="entry name" value="Radical_SAM"/>
    <property type="match status" value="1"/>
</dbReference>
<keyword evidence="2" id="KW-0479">Metal-binding</keyword>
<dbReference type="PANTHER" id="PTHR11228">
    <property type="entry name" value="RADICAL SAM DOMAIN PROTEIN"/>
    <property type="match status" value="1"/>
</dbReference>
<dbReference type="GO" id="GO:0051536">
    <property type="term" value="F:iron-sulfur cluster binding"/>
    <property type="evidence" value="ECO:0007669"/>
    <property type="project" value="UniProtKB-KW"/>
</dbReference>
<reference evidence="6" key="1">
    <citation type="journal article" date="2014" name="Front. Microbiol.">
        <title>High frequency of phylogenetically diverse reductive dehalogenase-homologous genes in deep subseafloor sedimentary metagenomes.</title>
        <authorList>
            <person name="Kawai M."/>
            <person name="Futagami T."/>
            <person name="Toyoda A."/>
            <person name="Takaki Y."/>
            <person name="Nishi S."/>
            <person name="Hori S."/>
            <person name="Arai W."/>
            <person name="Tsubouchi T."/>
            <person name="Morono Y."/>
            <person name="Uchiyama I."/>
            <person name="Ito T."/>
            <person name="Fujiyama A."/>
            <person name="Inagaki F."/>
            <person name="Takami H."/>
        </authorList>
    </citation>
    <scope>NUCLEOTIDE SEQUENCE</scope>
    <source>
        <strain evidence="6">Expedition CK06-06</strain>
    </source>
</reference>
<evidence type="ECO:0000256" key="3">
    <source>
        <dbReference type="ARBA" id="ARBA00023004"/>
    </source>
</evidence>
<sequence>LPKLQKVKEGEIVSPVNLQIDLTNKCNYDCVFCYYKVHNHLKDFNRKDQLKKEEAIKIIREAKDCGLKSVEITGGGEPLLVPHFKEFSQEARKLGLERALVTNGVLVACVQIYRKSKHH</sequence>
<accession>X1AFE1</accession>
<evidence type="ECO:0000259" key="5">
    <source>
        <dbReference type="PROSITE" id="PS51918"/>
    </source>
</evidence>
<feature type="non-terminal residue" evidence="6">
    <location>
        <position position="1"/>
    </location>
</feature>
<keyword evidence="3" id="KW-0408">Iron</keyword>
<name>X1AFE1_9ZZZZ</name>
<dbReference type="InterPro" id="IPR007197">
    <property type="entry name" value="rSAM"/>
</dbReference>
<evidence type="ECO:0000313" key="6">
    <source>
        <dbReference type="EMBL" id="GAG80599.1"/>
    </source>
</evidence>
<dbReference type="EMBL" id="BART01012408">
    <property type="protein sequence ID" value="GAG80599.1"/>
    <property type="molecule type" value="Genomic_DNA"/>
</dbReference>
<proteinExistence type="predicted"/>
<gene>
    <name evidence="6" type="ORF">S01H4_25917</name>
</gene>
<protein>
    <recommendedName>
        <fullName evidence="5">Radical SAM core domain-containing protein</fullName>
    </recommendedName>
</protein>
<dbReference type="PROSITE" id="PS51918">
    <property type="entry name" value="RADICAL_SAM"/>
    <property type="match status" value="1"/>
</dbReference>
<feature type="domain" description="Radical SAM core" evidence="5">
    <location>
        <begin position="8"/>
        <end position="119"/>
    </location>
</feature>
<dbReference type="InterPro" id="IPR013785">
    <property type="entry name" value="Aldolase_TIM"/>
</dbReference>
<dbReference type="GO" id="GO:0003824">
    <property type="term" value="F:catalytic activity"/>
    <property type="evidence" value="ECO:0007669"/>
    <property type="project" value="InterPro"/>
</dbReference>
<dbReference type="Gene3D" id="3.20.20.70">
    <property type="entry name" value="Aldolase class I"/>
    <property type="match status" value="1"/>
</dbReference>
<dbReference type="AlphaFoldDB" id="X1AFE1"/>
<dbReference type="InterPro" id="IPR058240">
    <property type="entry name" value="rSAM_sf"/>
</dbReference>
<dbReference type="SUPFAM" id="SSF102114">
    <property type="entry name" value="Radical SAM enzymes"/>
    <property type="match status" value="1"/>
</dbReference>
<evidence type="ECO:0000256" key="4">
    <source>
        <dbReference type="ARBA" id="ARBA00023014"/>
    </source>
</evidence>